<gene>
    <name evidence="2" type="ORF">LCGC14_0445050</name>
</gene>
<name>A0A0F9VTF1_9ZZZZ</name>
<keyword evidence="1" id="KW-1133">Transmembrane helix</keyword>
<dbReference type="EMBL" id="LAZR01000434">
    <property type="protein sequence ID" value="KKN69033.1"/>
    <property type="molecule type" value="Genomic_DNA"/>
</dbReference>
<accession>A0A0F9VTF1</accession>
<feature type="transmembrane region" description="Helical" evidence="1">
    <location>
        <begin position="13"/>
        <end position="36"/>
    </location>
</feature>
<proteinExistence type="predicted"/>
<reference evidence="2" key="1">
    <citation type="journal article" date="2015" name="Nature">
        <title>Complex archaea that bridge the gap between prokaryotes and eukaryotes.</title>
        <authorList>
            <person name="Spang A."/>
            <person name="Saw J.H."/>
            <person name="Jorgensen S.L."/>
            <person name="Zaremba-Niedzwiedzka K."/>
            <person name="Martijn J."/>
            <person name="Lind A.E."/>
            <person name="van Eijk R."/>
            <person name="Schleper C."/>
            <person name="Guy L."/>
            <person name="Ettema T.J."/>
        </authorList>
    </citation>
    <scope>NUCLEOTIDE SEQUENCE</scope>
</reference>
<protein>
    <submittedName>
        <fullName evidence="2">Uncharacterized protein</fullName>
    </submittedName>
</protein>
<sequence>MTTQYNDTIAFEALVVGGTAVGFTAGTFAGAYIAFARVENAQVRYRTDGAVPTDSVGVLADPGDVIHITSSRDLQAIKFIRVGTGSAEVNAEFMR</sequence>
<comment type="caution">
    <text evidence="2">The sequence shown here is derived from an EMBL/GenBank/DDBJ whole genome shotgun (WGS) entry which is preliminary data.</text>
</comment>
<evidence type="ECO:0000313" key="2">
    <source>
        <dbReference type="EMBL" id="KKN69033.1"/>
    </source>
</evidence>
<keyword evidence="1" id="KW-0472">Membrane</keyword>
<evidence type="ECO:0000256" key="1">
    <source>
        <dbReference type="SAM" id="Phobius"/>
    </source>
</evidence>
<keyword evidence="1" id="KW-0812">Transmembrane</keyword>
<organism evidence="2">
    <name type="scientific">marine sediment metagenome</name>
    <dbReference type="NCBI Taxonomy" id="412755"/>
    <lineage>
        <taxon>unclassified sequences</taxon>
        <taxon>metagenomes</taxon>
        <taxon>ecological metagenomes</taxon>
    </lineage>
</organism>
<dbReference type="AlphaFoldDB" id="A0A0F9VTF1"/>